<dbReference type="NCBIfam" id="NF000672">
    <property type="entry name" value="PRK00033.1-5"/>
    <property type="match status" value="1"/>
</dbReference>
<gene>
    <name evidence="1 3" type="primary">clpS</name>
    <name evidence="3" type="ORF">NNJEOMEG_02346</name>
</gene>
<evidence type="ECO:0000256" key="1">
    <source>
        <dbReference type="HAMAP-Rule" id="MF_00302"/>
    </source>
</evidence>
<dbReference type="EMBL" id="BLTE01000010">
    <property type="protein sequence ID" value="GFK94500.1"/>
    <property type="molecule type" value="Genomic_DNA"/>
</dbReference>
<reference evidence="3 4" key="1">
    <citation type="submission" date="2020-04" db="EMBL/GenBank/DDBJ databases">
        <authorList>
            <consortium name="Desulfovibrio sp. FSS-1 genome sequencing consortium"/>
            <person name="Shimoshige H."/>
            <person name="Kobayashi H."/>
            <person name="Maekawa T."/>
        </authorList>
    </citation>
    <scope>NUCLEOTIDE SEQUENCE [LARGE SCALE GENOMIC DNA]</scope>
    <source>
        <strain evidence="3 4">SIID29052-01</strain>
    </source>
</reference>
<evidence type="ECO:0000313" key="4">
    <source>
        <dbReference type="Proteomes" id="UP000494245"/>
    </source>
</evidence>
<dbReference type="Gene3D" id="3.30.1390.10">
    <property type="match status" value="1"/>
</dbReference>
<dbReference type="SUPFAM" id="SSF54736">
    <property type="entry name" value="ClpS-like"/>
    <property type="match status" value="1"/>
</dbReference>
<proteinExistence type="inferred from homology"/>
<feature type="domain" description="Adaptor protein ClpS core" evidence="2">
    <location>
        <begin position="22"/>
        <end position="100"/>
    </location>
</feature>
<dbReference type="FunFam" id="3.30.1390.10:FF:000002">
    <property type="entry name" value="ATP-dependent Clp protease adapter protein ClpS"/>
    <property type="match status" value="1"/>
</dbReference>
<keyword evidence="3" id="KW-0645">Protease</keyword>
<dbReference type="Proteomes" id="UP000494245">
    <property type="component" value="Unassembled WGS sequence"/>
</dbReference>
<comment type="subunit">
    <text evidence="1">Binds to the N-terminal domain of the chaperone ClpA.</text>
</comment>
<evidence type="ECO:0000259" key="2">
    <source>
        <dbReference type="Pfam" id="PF02617"/>
    </source>
</evidence>
<reference evidence="3 4" key="2">
    <citation type="submission" date="2020-05" db="EMBL/GenBank/DDBJ databases">
        <title>Draft genome sequence of Desulfovibrio sp. strainFSS-1.</title>
        <authorList>
            <person name="Shimoshige H."/>
            <person name="Kobayashi H."/>
            <person name="Maekawa T."/>
        </authorList>
    </citation>
    <scope>NUCLEOTIDE SEQUENCE [LARGE SCALE GENOMIC DNA]</scope>
    <source>
        <strain evidence="3 4">SIID29052-01</strain>
    </source>
</reference>
<comment type="caution">
    <text evidence="3">The sequence shown here is derived from an EMBL/GenBank/DDBJ whole genome shotgun (WGS) entry which is preliminary data.</text>
</comment>
<dbReference type="HAMAP" id="MF_00302">
    <property type="entry name" value="ClpS"/>
    <property type="match status" value="1"/>
</dbReference>
<dbReference type="GO" id="GO:0030163">
    <property type="term" value="P:protein catabolic process"/>
    <property type="evidence" value="ECO:0007669"/>
    <property type="project" value="InterPro"/>
</dbReference>
<comment type="function">
    <text evidence="1">Involved in the modulation of the specificity of the ClpAP-mediated ATP-dependent protein degradation.</text>
</comment>
<keyword evidence="3" id="KW-0378">Hydrolase</keyword>
<dbReference type="Pfam" id="PF02617">
    <property type="entry name" value="ClpS"/>
    <property type="match status" value="1"/>
</dbReference>
<dbReference type="RefSeq" id="WP_173084638.1">
    <property type="nucleotide sequence ID" value="NZ_BLTE01000010.1"/>
</dbReference>
<keyword evidence="4" id="KW-1185">Reference proteome</keyword>
<dbReference type="InterPro" id="IPR014719">
    <property type="entry name" value="Ribosomal_bL12_C/ClpS-like"/>
</dbReference>
<sequence>MTDSLNQEETLSGTGVEDEIREPRKYKVLLHNDDYTTMEFVVRVLVSVFHKSEAEATRIMLAVHQNGKGVCGVFTAEVAETKVVMVRQLAKEGGFPLKCTMEEE</sequence>
<name>A0A6V8LU70_9BACT</name>
<dbReference type="GO" id="GO:0006508">
    <property type="term" value="P:proteolysis"/>
    <property type="evidence" value="ECO:0007669"/>
    <property type="project" value="UniProtKB-UniRule"/>
</dbReference>
<dbReference type="InterPro" id="IPR003769">
    <property type="entry name" value="ClpS_core"/>
</dbReference>
<dbReference type="PANTHER" id="PTHR33473:SF19">
    <property type="entry name" value="ATP-DEPENDENT CLP PROTEASE ADAPTER PROTEIN CLPS"/>
    <property type="match status" value="1"/>
</dbReference>
<evidence type="ECO:0000313" key="3">
    <source>
        <dbReference type="EMBL" id="GFK94500.1"/>
    </source>
</evidence>
<organism evidence="3 4">
    <name type="scientific">Fundidesulfovibrio magnetotacticus</name>
    <dbReference type="NCBI Taxonomy" id="2730080"/>
    <lineage>
        <taxon>Bacteria</taxon>
        <taxon>Pseudomonadati</taxon>
        <taxon>Thermodesulfobacteriota</taxon>
        <taxon>Desulfovibrionia</taxon>
        <taxon>Desulfovibrionales</taxon>
        <taxon>Desulfovibrionaceae</taxon>
        <taxon>Fundidesulfovibrio</taxon>
    </lineage>
</organism>
<dbReference type="GO" id="GO:0008233">
    <property type="term" value="F:peptidase activity"/>
    <property type="evidence" value="ECO:0007669"/>
    <property type="project" value="UniProtKB-KW"/>
</dbReference>
<dbReference type="AlphaFoldDB" id="A0A6V8LU70"/>
<dbReference type="PANTHER" id="PTHR33473">
    <property type="entry name" value="ATP-DEPENDENT CLP PROTEASE ADAPTER PROTEIN CLPS1, CHLOROPLASTIC"/>
    <property type="match status" value="1"/>
</dbReference>
<protein>
    <recommendedName>
        <fullName evidence="1">ATP-dependent Clp protease adapter protein ClpS</fullName>
    </recommendedName>
</protein>
<comment type="similarity">
    <text evidence="1">Belongs to the ClpS family.</text>
</comment>
<dbReference type="InterPro" id="IPR022935">
    <property type="entry name" value="ClpS"/>
</dbReference>
<accession>A0A6V8LU70</accession>